<dbReference type="AlphaFoldDB" id="A0ABD5VDM9"/>
<comment type="caution">
    <text evidence="1">The sequence shown here is derived from an EMBL/GenBank/DDBJ whole genome shotgun (WGS) entry which is preliminary data.</text>
</comment>
<evidence type="ECO:0000313" key="1">
    <source>
        <dbReference type="EMBL" id="MFC6953527.1"/>
    </source>
</evidence>
<proteinExistence type="predicted"/>
<keyword evidence="2" id="KW-1185">Reference proteome</keyword>
<evidence type="ECO:0000313" key="2">
    <source>
        <dbReference type="Proteomes" id="UP001596395"/>
    </source>
</evidence>
<sequence>MSVQKIKQRLQNVSYQPGTIKRGDWAFSTNTTGEESVVATYEAPRPLRIREDREFDLAVPAHETFSVDGTADNTETFNLSHNLLDTPATVSLVLYDDGTPVQPDSIDYAGDTFDYTSANTGTTLDVYYIPRDPASVEFKKVAPGGGATIEQPLFEMPTVMAHTRDQSKDPLSFDLGRSQLHDTVPRKWQIQMVVKAPYPVAFEESTRGTTATNALVSIPKAQTEERIRGLKDAVKADIAGLS</sequence>
<dbReference type="RefSeq" id="WP_336350485.1">
    <property type="nucleotide sequence ID" value="NZ_JAZAQL010000002.1"/>
</dbReference>
<organism evidence="1 2">
    <name type="scientific">Halorubellus litoreus</name>
    <dbReference type="NCBI Taxonomy" id="755308"/>
    <lineage>
        <taxon>Archaea</taxon>
        <taxon>Methanobacteriati</taxon>
        <taxon>Methanobacteriota</taxon>
        <taxon>Stenosarchaea group</taxon>
        <taxon>Halobacteria</taxon>
        <taxon>Halobacteriales</taxon>
        <taxon>Halorubellaceae</taxon>
        <taxon>Halorubellus</taxon>
    </lineage>
</organism>
<name>A0ABD5VDM9_9EURY</name>
<accession>A0ABD5VDM9</accession>
<dbReference type="Proteomes" id="UP001596395">
    <property type="component" value="Unassembled WGS sequence"/>
</dbReference>
<reference evidence="1 2" key="1">
    <citation type="journal article" date="2019" name="Int. J. Syst. Evol. Microbiol.">
        <title>The Global Catalogue of Microorganisms (GCM) 10K type strain sequencing project: providing services to taxonomists for standard genome sequencing and annotation.</title>
        <authorList>
            <consortium name="The Broad Institute Genomics Platform"/>
            <consortium name="The Broad Institute Genome Sequencing Center for Infectious Disease"/>
            <person name="Wu L."/>
            <person name="Ma J."/>
        </authorList>
    </citation>
    <scope>NUCLEOTIDE SEQUENCE [LARGE SCALE GENOMIC DNA]</scope>
    <source>
        <strain evidence="1 2">GX26</strain>
    </source>
</reference>
<gene>
    <name evidence="1" type="ORF">ACFQGB_11700</name>
</gene>
<dbReference type="EMBL" id="JBHSXN010000002">
    <property type="protein sequence ID" value="MFC6953527.1"/>
    <property type="molecule type" value="Genomic_DNA"/>
</dbReference>
<protein>
    <submittedName>
        <fullName evidence="1">Uncharacterized protein</fullName>
    </submittedName>
</protein>